<evidence type="ECO:0000256" key="6">
    <source>
        <dbReference type="ARBA" id="ARBA00022801"/>
    </source>
</evidence>
<dbReference type="Gene3D" id="3.30.540.10">
    <property type="entry name" value="Fructose-1,6-Bisphosphatase, subunit A, domain 1"/>
    <property type="match status" value="1"/>
</dbReference>
<dbReference type="PIRSF" id="PIRSF000904">
    <property type="entry name" value="FBPtase_SBPase"/>
    <property type="match status" value="1"/>
</dbReference>
<feature type="binding site" evidence="9">
    <location>
        <position position="115"/>
    </location>
    <ligand>
        <name>Mg(2+)</name>
        <dbReference type="ChEBI" id="CHEBI:18420"/>
        <label>1</label>
    </ligand>
</feature>
<dbReference type="InterPro" id="IPR044015">
    <property type="entry name" value="FBPase_C_dom"/>
</dbReference>
<keyword evidence="4 9" id="KW-0963">Cytoplasm</keyword>
<keyword evidence="5 9" id="KW-0479">Metal-binding</keyword>
<dbReference type="NCBIfam" id="NF006779">
    <property type="entry name" value="PRK09293.1-3"/>
    <property type="match status" value="1"/>
</dbReference>
<dbReference type="HAMAP" id="MF_01855">
    <property type="entry name" value="FBPase_class1"/>
    <property type="match status" value="1"/>
</dbReference>
<dbReference type="GO" id="GO:0005829">
    <property type="term" value="C:cytosol"/>
    <property type="evidence" value="ECO:0007669"/>
    <property type="project" value="TreeGrafter"/>
</dbReference>
<dbReference type="PANTHER" id="PTHR11556:SF35">
    <property type="entry name" value="SEDOHEPTULOSE-1,7-BISPHOSPHATASE, CHLOROPLASTIC"/>
    <property type="match status" value="1"/>
</dbReference>
<dbReference type="GO" id="GO:0042132">
    <property type="term" value="F:fructose 1,6-bisphosphate 1-phosphatase activity"/>
    <property type="evidence" value="ECO:0007669"/>
    <property type="project" value="UniProtKB-UniRule"/>
</dbReference>
<accession>A0A9W6N766</accession>
<dbReference type="GO" id="GO:0006002">
    <property type="term" value="P:fructose 6-phosphate metabolic process"/>
    <property type="evidence" value="ECO:0007669"/>
    <property type="project" value="TreeGrafter"/>
</dbReference>
<evidence type="ECO:0000313" key="13">
    <source>
        <dbReference type="EMBL" id="GLK80949.1"/>
    </source>
</evidence>
<comment type="catalytic activity">
    <reaction evidence="1 9">
        <text>beta-D-fructose 1,6-bisphosphate + H2O = beta-D-fructose 6-phosphate + phosphate</text>
        <dbReference type="Rhea" id="RHEA:11064"/>
        <dbReference type="ChEBI" id="CHEBI:15377"/>
        <dbReference type="ChEBI" id="CHEBI:32966"/>
        <dbReference type="ChEBI" id="CHEBI:43474"/>
        <dbReference type="ChEBI" id="CHEBI:57634"/>
        <dbReference type="EC" id="3.1.3.11"/>
    </reaction>
</comment>
<evidence type="ECO:0000256" key="3">
    <source>
        <dbReference type="ARBA" id="ARBA00010941"/>
    </source>
</evidence>
<dbReference type="Proteomes" id="UP001143309">
    <property type="component" value="Unassembled WGS sequence"/>
</dbReference>
<dbReference type="PRINTS" id="PR00115">
    <property type="entry name" value="F16BPHPHTASE"/>
</dbReference>
<feature type="binding site" evidence="9">
    <location>
        <position position="113"/>
    </location>
    <ligand>
        <name>Mg(2+)</name>
        <dbReference type="ChEBI" id="CHEBI:18420"/>
        <label>1</label>
    </ligand>
</feature>
<dbReference type="AlphaFoldDB" id="A0A9W6N766"/>
<keyword evidence="7 9" id="KW-0460">Magnesium</keyword>
<comment type="similarity">
    <text evidence="3 9 10">Belongs to the FBPase class 1 family.</text>
</comment>
<dbReference type="GO" id="GO:0030388">
    <property type="term" value="P:fructose 1,6-bisphosphate metabolic process"/>
    <property type="evidence" value="ECO:0007669"/>
    <property type="project" value="TreeGrafter"/>
</dbReference>
<dbReference type="EMBL" id="BSFL01000003">
    <property type="protein sequence ID" value="GLK80949.1"/>
    <property type="molecule type" value="Genomic_DNA"/>
</dbReference>
<keyword evidence="6 9" id="KW-0378">Hydrolase</keyword>
<keyword evidence="14" id="KW-1185">Reference proteome</keyword>
<evidence type="ECO:0000313" key="14">
    <source>
        <dbReference type="Proteomes" id="UP001143309"/>
    </source>
</evidence>
<evidence type="ECO:0000256" key="9">
    <source>
        <dbReference type="HAMAP-Rule" id="MF_01855"/>
    </source>
</evidence>
<dbReference type="SUPFAM" id="SSF56655">
    <property type="entry name" value="Carbohydrate phosphatase"/>
    <property type="match status" value="1"/>
</dbReference>
<feature type="binding site" evidence="9">
    <location>
        <position position="274"/>
    </location>
    <ligand>
        <name>Mg(2+)</name>
        <dbReference type="ChEBI" id="CHEBI:18420"/>
        <label>2</label>
    </ligand>
</feature>
<evidence type="ECO:0000256" key="10">
    <source>
        <dbReference type="RuleBase" id="RU000508"/>
    </source>
</evidence>
<reference evidence="13" key="2">
    <citation type="submission" date="2023-01" db="EMBL/GenBank/DDBJ databases">
        <authorList>
            <person name="Sun Q."/>
            <person name="Evtushenko L."/>
        </authorList>
    </citation>
    <scope>NUCLEOTIDE SEQUENCE</scope>
    <source>
        <strain evidence="13">VKM B-2748</strain>
    </source>
</reference>
<organism evidence="13 14">
    <name type="scientific">Methylopila turkensis</name>
    <dbReference type="NCBI Taxonomy" id="1437816"/>
    <lineage>
        <taxon>Bacteria</taxon>
        <taxon>Pseudomonadati</taxon>
        <taxon>Pseudomonadota</taxon>
        <taxon>Alphaproteobacteria</taxon>
        <taxon>Hyphomicrobiales</taxon>
        <taxon>Methylopilaceae</taxon>
        <taxon>Methylopila</taxon>
    </lineage>
</organism>
<dbReference type="Gene3D" id="3.40.190.80">
    <property type="match status" value="1"/>
</dbReference>
<evidence type="ECO:0000256" key="8">
    <source>
        <dbReference type="ARBA" id="ARBA00023277"/>
    </source>
</evidence>
<dbReference type="InterPro" id="IPR020548">
    <property type="entry name" value="Fructose_bisphosphatase_AS"/>
</dbReference>
<dbReference type="GO" id="GO:0006094">
    <property type="term" value="P:gluconeogenesis"/>
    <property type="evidence" value="ECO:0007669"/>
    <property type="project" value="UniProtKB-UniRule"/>
</dbReference>
<evidence type="ECO:0000256" key="7">
    <source>
        <dbReference type="ARBA" id="ARBA00022842"/>
    </source>
</evidence>
<dbReference type="GO" id="GO:0006000">
    <property type="term" value="P:fructose metabolic process"/>
    <property type="evidence" value="ECO:0007669"/>
    <property type="project" value="TreeGrafter"/>
</dbReference>
<dbReference type="InterPro" id="IPR028343">
    <property type="entry name" value="FBPtase"/>
</dbReference>
<dbReference type="Pfam" id="PF00316">
    <property type="entry name" value="FBPase"/>
    <property type="match status" value="1"/>
</dbReference>
<keyword evidence="8 9" id="KW-0119">Carbohydrate metabolism</keyword>
<dbReference type="EC" id="3.1.3.11" evidence="9"/>
<feature type="binding site" evidence="9">
    <location>
        <begin position="116"/>
        <end position="119"/>
    </location>
    <ligand>
        <name>substrate</name>
    </ligand>
</feature>
<evidence type="ECO:0000259" key="11">
    <source>
        <dbReference type="Pfam" id="PF00316"/>
    </source>
</evidence>
<dbReference type="GO" id="GO:0005986">
    <property type="term" value="P:sucrose biosynthetic process"/>
    <property type="evidence" value="ECO:0007669"/>
    <property type="project" value="TreeGrafter"/>
</dbReference>
<evidence type="ECO:0000256" key="4">
    <source>
        <dbReference type="ARBA" id="ARBA00022490"/>
    </source>
</evidence>
<evidence type="ECO:0000256" key="5">
    <source>
        <dbReference type="ARBA" id="ARBA00022723"/>
    </source>
</evidence>
<proteinExistence type="inferred from homology"/>
<dbReference type="PROSITE" id="PS00124">
    <property type="entry name" value="FBPASE"/>
    <property type="match status" value="1"/>
</dbReference>
<dbReference type="Pfam" id="PF18913">
    <property type="entry name" value="FBPase_C"/>
    <property type="match status" value="1"/>
</dbReference>
<evidence type="ECO:0000256" key="2">
    <source>
        <dbReference type="ARBA" id="ARBA00005215"/>
    </source>
</evidence>
<feature type="binding site" evidence="9">
    <location>
        <begin position="254"/>
        <end position="256"/>
    </location>
    <ligand>
        <name>substrate</name>
    </ligand>
</feature>
<feature type="binding site" evidence="9">
    <location>
        <position position="202"/>
    </location>
    <ligand>
        <name>substrate</name>
    </ligand>
</feature>
<dbReference type="GO" id="GO:0000287">
    <property type="term" value="F:magnesium ion binding"/>
    <property type="evidence" value="ECO:0007669"/>
    <property type="project" value="UniProtKB-UniRule"/>
</dbReference>
<comment type="cofactor">
    <cofactor evidence="9">
        <name>Mg(2+)</name>
        <dbReference type="ChEBI" id="CHEBI:18420"/>
    </cofactor>
    <text evidence="9">Binds 2 magnesium ions per subunit.</text>
</comment>
<dbReference type="NCBIfam" id="NF006780">
    <property type="entry name" value="PRK09293.1-4"/>
    <property type="match status" value="1"/>
</dbReference>
<dbReference type="InterPro" id="IPR000146">
    <property type="entry name" value="FBPase_class-1"/>
</dbReference>
<comment type="caution">
    <text evidence="13">The sequence shown here is derived from an EMBL/GenBank/DDBJ whole genome shotgun (WGS) entry which is preliminary data.</text>
</comment>
<feature type="domain" description="Fructose-1-6-bisphosphatase class I N-terminal" evidence="11">
    <location>
        <begin position="33"/>
        <end position="187"/>
    </location>
</feature>
<comment type="subcellular location">
    <subcellularLocation>
        <location evidence="9">Cytoplasm</location>
    </subcellularLocation>
</comment>
<feature type="binding site" evidence="9">
    <location>
        <position position="113"/>
    </location>
    <ligand>
        <name>Mg(2+)</name>
        <dbReference type="ChEBI" id="CHEBI:18420"/>
        <label>2</label>
    </ligand>
</feature>
<dbReference type="RefSeq" id="WP_271201427.1">
    <property type="nucleotide sequence ID" value="NZ_BSFL01000003.1"/>
</dbReference>
<gene>
    <name evidence="13" type="primary">fbp_2</name>
    <name evidence="9" type="synonym">fbp</name>
    <name evidence="13" type="ORF">GCM10008174_26900</name>
</gene>
<dbReference type="FunFam" id="3.40.190.80:FF:000011">
    <property type="entry name" value="Fructose-1,6-bisphosphatase class 1"/>
    <property type="match status" value="1"/>
</dbReference>
<comment type="pathway">
    <text evidence="2">Carbohydrate biosynthesis; Calvin cycle.</text>
</comment>
<reference evidence="13" key="1">
    <citation type="journal article" date="2014" name="Int. J. Syst. Evol. Microbiol.">
        <title>Complete genome sequence of Corynebacterium casei LMG S-19264T (=DSM 44701T), isolated from a smear-ripened cheese.</title>
        <authorList>
            <consortium name="US DOE Joint Genome Institute (JGI-PGF)"/>
            <person name="Walter F."/>
            <person name="Albersmeier A."/>
            <person name="Kalinowski J."/>
            <person name="Ruckert C."/>
        </authorList>
    </citation>
    <scope>NUCLEOTIDE SEQUENCE</scope>
    <source>
        <strain evidence="13">VKM B-2748</strain>
    </source>
</reference>
<feature type="binding site" evidence="9">
    <location>
        <position position="116"/>
    </location>
    <ligand>
        <name>Mg(2+)</name>
        <dbReference type="ChEBI" id="CHEBI:18420"/>
        <label>2</label>
    </ligand>
</feature>
<protein>
    <recommendedName>
        <fullName evidence="9">Fructose-1,6-bisphosphatase class 1</fullName>
        <shortName evidence="9">FBPase class 1</shortName>
        <ecNumber evidence="9">3.1.3.11</ecNumber>
    </recommendedName>
    <alternativeName>
        <fullName evidence="9">D-fructose-1,6-bisphosphate 1-phosphohydrolase class 1</fullName>
    </alternativeName>
</protein>
<sequence>MTPVSDDTTLDAYLAAWAANDPTREAVARTIGALTEAGVAIAEIVGRGALEGAMAAQTDATNAGGDAQKALDVRTHDITVDILKDSPVARIGSEEAEDEVVFDDGRPLVVAIDPLDGSSNIETNVSIGTLFGILPNVGDASFTQPGTNQLAAGFIVYGPATALVLTVGEGAHAFMLDRASGRFIRTHADIKIPPQTKEYAINASNQRHWDDAIQAYVADCLAGAEGPREKNFNMRWVGSLVADVFRILVRGGVYLYPGDARQGYGSGRLRLVYECNPIAFVCEQAGGAATDGQRRILEIEPASLHVRSPLLCGSIEEIERVGRYYADPPRRSPLFAKRGLFLA</sequence>
<dbReference type="PIRSF" id="PIRSF500210">
    <property type="entry name" value="FBPtase"/>
    <property type="match status" value="1"/>
</dbReference>
<dbReference type="CDD" id="cd00354">
    <property type="entry name" value="FBPase"/>
    <property type="match status" value="1"/>
</dbReference>
<name>A0A9W6N766_9HYPH</name>
<comment type="subunit">
    <text evidence="9">Homotetramer.</text>
</comment>
<dbReference type="PANTHER" id="PTHR11556">
    <property type="entry name" value="FRUCTOSE-1,6-BISPHOSPHATASE-RELATED"/>
    <property type="match status" value="1"/>
</dbReference>
<feature type="domain" description="Fructose-1-6-bisphosphatase class 1 C-terminal" evidence="12">
    <location>
        <begin position="192"/>
        <end position="325"/>
    </location>
</feature>
<comment type="caution">
    <text evidence="9">Lacks conserved residue(s) required for the propagation of feature annotation.</text>
</comment>
<evidence type="ECO:0000256" key="1">
    <source>
        <dbReference type="ARBA" id="ARBA00001273"/>
    </source>
</evidence>
<dbReference type="InterPro" id="IPR033391">
    <property type="entry name" value="FBPase_N"/>
</dbReference>
<feature type="binding site" evidence="9">
    <location>
        <position position="94"/>
    </location>
    <ligand>
        <name>Mg(2+)</name>
        <dbReference type="ChEBI" id="CHEBI:18420"/>
        <label>1</label>
    </ligand>
</feature>
<evidence type="ECO:0000259" key="12">
    <source>
        <dbReference type="Pfam" id="PF18913"/>
    </source>
</evidence>